<keyword evidence="8" id="KW-0472">Membrane</keyword>
<evidence type="ECO:0000256" key="8">
    <source>
        <dbReference type="ARBA" id="ARBA00023136"/>
    </source>
</evidence>
<evidence type="ECO:0000259" key="14">
    <source>
        <dbReference type="Pfam" id="PF14842"/>
    </source>
</evidence>
<dbReference type="GO" id="GO:0071973">
    <property type="term" value="P:bacterial-type flagellum-dependent cell motility"/>
    <property type="evidence" value="ECO:0007669"/>
    <property type="project" value="InterPro"/>
</dbReference>
<evidence type="ECO:0000256" key="3">
    <source>
        <dbReference type="ARBA" id="ARBA00010299"/>
    </source>
</evidence>
<keyword evidence="9" id="KW-0975">Bacterial flagellum</keyword>
<evidence type="ECO:0000256" key="6">
    <source>
        <dbReference type="ARBA" id="ARBA00022500"/>
    </source>
</evidence>
<dbReference type="InterPro" id="IPR000090">
    <property type="entry name" value="Flg_Motor_Flig"/>
</dbReference>
<dbReference type="Pfam" id="PF14842">
    <property type="entry name" value="FliG_N"/>
    <property type="match status" value="1"/>
</dbReference>
<dbReference type="PRINTS" id="PR00954">
    <property type="entry name" value="FLGMOTORFLIG"/>
</dbReference>
<dbReference type="FunFam" id="1.10.220.30:FF:000001">
    <property type="entry name" value="Flagellar motor switch protein FliG"/>
    <property type="match status" value="1"/>
</dbReference>
<keyword evidence="15" id="KW-0966">Cell projection</keyword>
<evidence type="ECO:0000256" key="2">
    <source>
        <dbReference type="ARBA" id="ARBA00004515"/>
    </source>
</evidence>
<dbReference type="PANTHER" id="PTHR30534">
    <property type="entry name" value="FLAGELLAR MOTOR SWITCH PROTEIN FLIG"/>
    <property type="match status" value="1"/>
</dbReference>
<dbReference type="FunFam" id="1.10.220.30:FF:000004">
    <property type="entry name" value="Flagellar motor switch protein FliG"/>
    <property type="match status" value="1"/>
</dbReference>
<dbReference type="AlphaFoldDB" id="A0A2X0VF91"/>
<feature type="domain" description="Flagellar motor switch protein FliG C-terminal" evidence="12">
    <location>
        <begin position="263"/>
        <end position="369"/>
    </location>
</feature>
<evidence type="ECO:0000259" key="13">
    <source>
        <dbReference type="Pfam" id="PF14841"/>
    </source>
</evidence>
<evidence type="ECO:0000256" key="7">
    <source>
        <dbReference type="ARBA" id="ARBA00022779"/>
    </source>
</evidence>
<evidence type="ECO:0000313" key="16">
    <source>
        <dbReference type="Proteomes" id="UP000250086"/>
    </source>
</evidence>
<keyword evidence="5" id="KW-1003">Cell membrane</keyword>
<evidence type="ECO:0000256" key="9">
    <source>
        <dbReference type="ARBA" id="ARBA00023143"/>
    </source>
</evidence>
<gene>
    <name evidence="15" type="primary">fliG</name>
    <name evidence="15" type="ORF">NCTC13093_02175</name>
</gene>
<dbReference type="NCBIfam" id="TIGR00207">
    <property type="entry name" value="fliG"/>
    <property type="match status" value="1"/>
</dbReference>
<dbReference type="OrthoDB" id="9780302at2"/>
<feature type="compositionally biased region" description="Polar residues" evidence="11">
    <location>
        <begin position="1"/>
        <end position="10"/>
    </location>
</feature>
<accession>A0A2X0VF91</accession>
<comment type="similarity">
    <text evidence="3">Belongs to the FliG family.</text>
</comment>
<evidence type="ECO:0000256" key="10">
    <source>
        <dbReference type="ARBA" id="ARBA00025598"/>
    </source>
</evidence>
<keyword evidence="15" id="KW-0969">Cilium</keyword>
<keyword evidence="15" id="KW-0282">Flagellum</keyword>
<dbReference type="Pfam" id="PF14841">
    <property type="entry name" value="FliG_M"/>
    <property type="match status" value="1"/>
</dbReference>
<dbReference type="PIRSF" id="PIRSF003161">
    <property type="entry name" value="FliG"/>
    <property type="match status" value="1"/>
</dbReference>
<keyword evidence="16" id="KW-1185">Reference proteome</keyword>
<dbReference type="PANTHER" id="PTHR30534:SF0">
    <property type="entry name" value="FLAGELLAR MOTOR SWITCH PROTEIN FLIG"/>
    <property type="match status" value="1"/>
</dbReference>
<dbReference type="InterPro" id="IPR011002">
    <property type="entry name" value="FliG_a-hlx"/>
</dbReference>
<evidence type="ECO:0000256" key="5">
    <source>
        <dbReference type="ARBA" id="ARBA00022475"/>
    </source>
</evidence>
<feature type="domain" description="Flagellar motor switch protein FliG N-terminal" evidence="14">
    <location>
        <begin position="50"/>
        <end position="151"/>
    </location>
</feature>
<evidence type="ECO:0000313" key="15">
    <source>
        <dbReference type="EMBL" id="SPT70754.1"/>
    </source>
</evidence>
<evidence type="ECO:0000256" key="4">
    <source>
        <dbReference type="ARBA" id="ARBA00021870"/>
    </source>
</evidence>
<dbReference type="Pfam" id="PF01706">
    <property type="entry name" value="FliG_C"/>
    <property type="match status" value="1"/>
</dbReference>
<feature type="region of interest" description="Disordered" evidence="11">
    <location>
        <begin position="1"/>
        <end position="35"/>
    </location>
</feature>
<dbReference type="InterPro" id="IPR028263">
    <property type="entry name" value="FliG_N"/>
</dbReference>
<name>A0A2X0VF91_9GAMM</name>
<dbReference type="Gene3D" id="1.10.220.30">
    <property type="match status" value="3"/>
</dbReference>
<organism evidence="15 16">
    <name type="scientific">Anaerobiospirillum thomasii</name>
    <dbReference type="NCBI Taxonomy" id="179995"/>
    <lineage>
        <taxon>Bacteria</taxon>
        <taxon>Pseudomonadati</taxon>
        <taxon>Pseudomonadota</taxon>
        <taxon>Gammaproteobacteria</taxon>
        <taxon>Aeromonadales</taxon>
        <taxon>Succinivibrionaceae</taxon>
        <taxon>Anaerobiospirillum</taxon>
    </lineage>
</organism>
<keyword evidence="6" id="KW-0145">Chemotaxis</keyword>
<protein>
    <recommendedName>
        <fullName evidence="4">Flagellar motor switch protein FliG</fullName>
    </recommendedName>
</protein>
<comment type="subcellular location">
    <subcellularLocation>
        <location evidence="1">Bacterial flagellum basal body</location>
    </subcellularLocation>
    <subcellularLocation>
        <location evidence="2">Cell inner membrane</location>
        <topology evidence="2">Peripheral membrane protein</topology>
        <orientation evidence="2">Cytoplasmic side</orientation>
    </subcellularLocation>
</comment>
<sequence length="378" mass="41500">MAETKTSNALAKTGGPIGKPQGPGLSVPSEYNRSTGLELSDDEKAALERLDGLDKASILMLSLSEDDAAQIFRNLQPKQVQRLSMRMAVLENFDQFSVNAVHKTFLASITKHSNIGFGSQDFVKNALIAALGEDKAGNLVDQISMGSGSRGLDSLKWMDARQVATIIQNEHPQIQTIVLSYLEPEQSAKILSQFPEQTRLDLIMRIATLEEVQPAALQELNEIMEKQFAGSAGAQTAKIGGLKSAANIMNYLDSNTETTLMTAIQSQDKEMGSQIKDLMFVFENLNDVDDRSIQTLLREIPNEMLEKALKAADDRLKIKFFKNMSKRASKALKEDLASMGPIKLSDVEAAQKEILTIAHRLNDAGEIMLSRGPGEEFI</sequence>
<evidence type="ECO:0000259" key="12">
    <source>
        <dbReference type="Pfam" id="PF01706"/>
    </source>
</evidence>
<feature type="domain" description="Flagellar motor switch protein FliG middle" evidence="13">
    <location>
        <begin position="161"/>
        <end position="231"/>
    </location>
</feature>
<dbReference type="Proteomes" id="UP000250086">
    <property type="component" value="Unassembled WGS sequence"/>
</dbReference>
<evidence type="ECO:0000256" key="1">
    <source>
        <dbReference type="ARBA" id="ARBA00004117"/>
    </source>
</evidence>
<dbReference type="RefSeq" id="WP_113744789.1">
    <property type="nucleotide sequence ID" value="NZ_UAPU01000007.1"/>
</dbReference>
<dbReference type="GO" id="GO:0005886">
    <property type="term" value="C:plasma membrane"/>
    <property type="evidence" value="ECO:0007669"/>
    <property type="project" value="UniProtKB-SubCell"/>
</dbReference>
<comment type="function">
    <text evidence="10">FliG is one of three proteins (FliG, FliN, FliM) that forms the rotor-mounted switch complex (C ring), located at the base of the basal body. This complex interacts with the CheY and CheZ chemotaxis proteins, in addition to contacting components of the motor that determine the direction of flagellar rotation.</text>
</comment>
<evidence type="ECO:0000256" key="11">
    <source>
        <dbReference type="SAM" id="MobiDB-lite"/>
    </source>
</evidence>
<dbReference type="GO" id="GO:0006935">
    <property type="term" value="P:chemotaxis"/>
    <property type="evidence" value="ECO:0007669"/>
    <property type="project" value="UniProtKB-KW"/>
</dbReference>
<dbReference type="GO" id="GO:0003774">
    <property type="term" value="F:cytoskeletal motor activity"/>
    <property type="evidence" value="ECO:0007669"/>
    <property type="project" value="InterPro"/>
</dbReference>
<dbReference type="SUPFAM" id="SSF48029">
    <property type="entry name" value="FliG"/>
    <property type="match status" value="2"/>
</dbReference>
<dbReference type="InterPro" id="IPR032779">
    <property type="entry name" value="FliG_M"/>
</dbReference>
<proteinExistence type="inferred from homology"/>
<dbReference type="InterPro" id="IPR023087">
    <property type="entry name" value="Flg_Motor_Flig_C"/>
</dbReference>
<dbReference type="EMBL" id="UAPV01000001">
    <property type="protein sequence ID" value="SPT70754.1"/>
    <property type="molecule type" value="Genomic_DNA"/>
</dbReference>
<dbReference type="GO" id="GO:0009425">
    <property type="term" value="C:bacterial-type flagellum basal body"/>
    <property type="evidence" value="ECO:0007669"/>
    <property type="project" value="UniProtKB-SubCell"/>
</dbReference>
<keyword evidence="7" id="KW-0283">Flagellar rotation</keyword>
<reference evidence="15 16" key="1">
    <citation type="submission" date="2018-06" db="EMBL/GenBank/DDBJ databases">
        <authorList>
            <consortium name="Pathogen Informatics"/>
            <person name="Doyle S."/>
        </authorList>
    </citation>
    <scope>NUCLEOTIDE SEQUENCE [LARGE SCALE GENOMIC DNA]</scope>
    <source>
        <strain evidence="15 16">NCTC13093</strain>
    </source>
</reference>